<keyword evidence="1" id="KW-0233">DNA recombination</keyword>
<dbReference type="SUPFAM" id="SSF56349">
    <property type="entry name" value="DNA breaking-rejoining enzymes"/>
    <property type="match status" value="1"/>
</dbReference>
<dbReference type="RefSeq" id="WP_007277710.1">
    <property type="nucleotide sequence ID" value="NZ_ABCK01000005.1"/>
</dbReference>
<accession>A6DIH9</accession>
<reference evidence="2 3" key="1">
    <citation type="journal article" date="2010" name="J. Bacteriol.">
        <title>Genome sequence of Lentisphaera araneosa HTCC2155T, the type species of the order Lentisphaerales in the phylum Lentisphaerae.</title>
        <authorList>
            <person name="Thrash J.C."/>
            <person name="Cho J.C."/>
            <person name="Vergin K.L."/>
            <person name="Morris R.M."/>
            <person name="Giovannoni S.J."/>
        </authorList>
    </citation>
    <scope>NUCLEOTIDE SEQUENCE [LARGE SCALE GENOMIC DNA]</scope>
    <source>
        <strain evidence="2 3">HTCC2155</strain>
    </source>
</reference>
<gene>
    <name evidence="2" type="ORF">LNTAR_10131</name>
</gene>
<evidence type="ECO:0000313" key="3">
    <source>
        <dbReference type="Proteomes" id="UP000004947"/>
    </source>
</evidence>
<organism evidence="2 3">
    <name type="scientific">Lentisphaera araneosa HTCC2155</name>
    <dbReference type="NCBI Taxonomy" id="313628"/>
    <lineage>
        <taxon>Bacteria</taxon>
        <taxon>Pseudomonadati</taxon>
        <taxon>Lentisphaerota</taxon>
        <taxon>Lentisphaeria</taxon>
        <taxon>Lentisphaerales</taxon>
        <taxon>Lentisphaeraceae</taxon>
        <taxon>Lentisphaera</taxon>
    </lineage>
</organism>
<evidence type="ECO:0000256" key="1">
    <source>
        <dbReference type="ARBA" id="ARBA00023172"/>
    </source>
</evidence>
<dbReference type="Proteomes" id="UP000004947">
    <property type="component" value="Unassembled WGS sequence"/>
</dbReference>
<protein>
    <submittedName>
        <fullName evidence="2">Uncharacterized protein</fullName>
    </submittedName>
</protein>
<dbReference type="EMBL" id="ABCK01000005">
    <property type="protein sequence ID" value="EDM28265.1"/>
    <property type="molecule type" value="Genomic_DNA"/>
</dbReference>
<evidence type="ECO:0000313" key="2">
    <source>
        <dbReference type="EMBL" id="EDM28265.1"/>
    </source>
</evidence>
<dbReference type="AlphaFoldDB" id="A6DIH9"/>
<dbReference type="GO" id="GO:0003677">
    <property type="term" value="F:DNA binding"/>
    <property type="evidence" value="ECO:0007669"/>
    <property type="project" value="InterPro"/>
</dbReference>
<dbReference type="InterPro" id="IPR011010">
    <property type="entry name" value="DNA_brk_join_enz"/>
</dbReference>
<dbReference type="GO" id="GO:0006310">
    <property type="term" value="P:DNA recombination"/>
    <property type="evidence" value="ECO:0007669"/>
    <property type="project" value="UniProtKB-KW"/>
</dbReference>
<dbReference type="Gene3D" id="1.10.443.10">
    <property type="entry name" value="Intergrase catalytic core"/>
    <property type="match status" value="1"/>
</dbReference>
<sequence length="457" mass="52880">MSVGRPKKASLYKPRQTWFCKFYNVDNIRCNKSLKTKDQSEAEYRRNQLDRLTKAKLHINDSSNKELDPVVYELYYGEKRPYTVPDKIHDYAKQAKEEGDCAFIAGLLEHNAYLEAEVTRLKHIEVEYESLKKATLAKIASAKVVSMDIAINDFDKYIRDKVTAHSAKGYLRYARKIQVMYPTKNVGDYNWDDIDDFIEVDAKLVQKGKSLNNRKVKVRALLSRFFSWAAKKYRIPNPVKDLEKYSKDQLDIIWYDVPQVERVLNSCDSYWAGILATMAYTGIGPKELSGITRSDFEEIHGEYFLFIEANQHRGTKRDNRKRSVNVDKQYLLPRILKFIDDNHAGDEILFALPSDYKITRDINITHHEKWVPDEIGRNANRDILAAHGMKVKNLRNTMGSLMLRSGYTVEEVAVVLGNSPEVVRAHYARLLSNEVKVQLKEVKKSEVIRAKKKPSDT</sequence>
<proteinExistence type="predicted"/>
<name>A6DIH9_9BACT</name>
<dbReference type="OrthoDB" id="530235at2"/>
<comment type="caution">
    <text evidence="2">The sequence shown here is derived from an EMBL/GenBank/DDBJ whole genome shotgun (WGS) entry which is preliminary data.</text>
</comment>
<keyword evidence="3" id="KW-1185">Reference proteome</keyword>
<dbReference type="GO" id="GO:0015074">
    <property type="term" value="P:DNA integration"/>
    <property type="evidence" value="ECO:0007669"/>
    <property type="project" value="InterPro"/>
</dbReference>
<dbReference type="InterPro" id="IPR013762">
    <property type="entry name" value="Integrase-like_cat_sf"/>
</dbReference>